<dbReference type="EMBL" id="JANAVB010010597">
    <property type="protein sequence ID" value="KAJ6838832.1"/>
    <property type="molecule type" value="Genomic_DNA"/>
</dbReference>
<reference evidence="2" key="1">
    <citation type="journal article" date="2023" name="GigaByte">
        <title>Genome assembly of the bearded iris, Iris pallida Lam.</title>
        <authorList>
            <person name="Bruccoleri R.E."/>
            <person name="Oakeley E.J."/>
            <person name="Faust A.M.E."/>
            <person name="Altorfer M."/>
            <person name="Dessus-Babus S."/>
            <person name="Burckhardt D."/>
            <person name="Oertli M."/>
            <person name="Naumann U."/>
            <person name="Petersen F."/>
            <person name="Wong J."/>
        </authorList>
    </citation>
    <scope>NUCLEOTIDE SEQUENCE</scope>
    <source>
        <strain evidence="2">GSM-AAB239-AS_SAM_17_03QT</strain>
    </source>
</reference>
<sequence length="15" mass="1620">MAVAGMLAWLQTRTA</sequence>
<gene>
    <name evidence="1" type="ORF">M6B38_319280</name>
    <name evidence="2" type="ORF">M6B38_319285</name>
</gene>
<evidence type="ECO:0000313" key="3">
    <source>
        <dbReference type="Proteomes" id="UP001140949"/>
    </source>
</evidence>
<name>A0AAX6HDL3_IRIPA</name>
<comment type="caution">
    <text evidence="2">The sequence shown here is derived from an EMBL/GenBank/DDBJ whole genome shotgun (WGS) entry which is preliminary data.</text>
</comment>
<evidence type="ECO:0000313" key="1">
    <source>
        <dbReference type="EMBL" id="KAJ6838831.1"/>
    </source>
</evidence>
<organism evidence="2 3">
    <name type="scientific">Iris pallida</name>
    <name type="common">Sweet iris</name>
    <dbReference type="NCBI Taxonomy" id="29817"/>
    <lineage>
        <taxon>Eukaryota</taxon>
        <taxon>Viridiplantae</taxon>
        <taxon>Streptophyta</taxon>
        <taxon>Embryophyta</taxon>
        <taxon>Tracheophyta</taxon>
        <taxon>Spermatophyta</taxon>
        <taxon>Magnoliopsida</taxon>
        <taxon>Liliopsida</taxon>
        <taxon>Asparagales</taxon>
        <taxon>Iridaceae</taxon>
        <taxon>Iridoideae</taxon>
        <taxon>Irideae</taxon>
        <taxon>Iris</taxon>
    </lineage>
</organism>
<accession>A0AAX6HDL3</accession>
<proteinExistence type="predicted"/>
<reference evidence="2" key="2">
    <citation type="submission" date="2023-04" db="EMBL/GenBank/DDBJ databases">
        <authorList>
            <person name="Bruccoleri R.E."/>
            <person name="Oakeley E.J."/>
            <person name="Faust A.-M."/>
            <person name="Dessus-Babus S."/>
            <person name="Altorfer M."/>
            <person name="Burckhardt D."/>
            <person name="Oertli M."/>
            <person name="Naumann U."/>
            <person name="Petersen F."/>
            <person name="Wong J."/>
        </authorList>
    </citation>
    <scope>NUCLEOTIDE SEQUENCE</scope>
    <source>
        <strain evidence="2">GSM-AAB239-AS_SAM_17_03QT</strain>
        <tissue evidence="2">Leaf</tissue>
    </source>
</reference>
<keyword evidence="3" id="KW-1185">Reference proteome</keyword>
<evidence type="ECO:0000313" key="2">
    <source>
        <dbReference type="EMBL" id="KAJ6838832.1"/>
    </source>
</evidence>
<dbReference type="Proteomes" id="UP001140949">
    <property type="component" value="Unassembled WGS sequence"/>
</dbReference>
<protein>
    <submittedName>
        <fullName evidence="2">Basic proline-rich protein-like</fullName>
    </submittedName>
</protein>
<dbReference type="EMBL" id="JANAVB010010597">
    <property type="protein sequence ID" value="KAJ6838831.1"/>
    <property type="molecule type" value="Genomic_DNA"/>
</dbReference>